<reference evidence="2" key="1">
    <citation type="submission" date="2020-09" db="EMBL/GenBank/DDBJ databases">
        <title>Comparative genome analyses of four rice-infecting Rhizoctonia solani isolates reveal extensive enrichment of homogalacturonan modification genes.</title>
        <authorList>
            <person name="Lee D.-Y."/>
            <person name="Jeon J."/>
            <person name="Kim K.-T."/>
            <person name="Cheong K."/>
            <person name="Song H."/>
            <person name="Choi G."/>
            <person name="Ko J."/>
            <person name="Opiyo S.O."/>
            <person name="Zuo S."/>
            <person name="Madhav S."/>
            <person name="Lee Y.-H."/>
            <person name="Wang G.-L."/>
        </authorList>
    </citation>
    <scope>NUCLEOTIDE SEQUENCE</scope>
    <source>
        <strain evidence="2">AG1-IA WGL</strain>
    </source>
</reference>
<proteinExistence type="predicted"/>
<evidence type="ECO:0000313" key="3">
    <source>
        <dbReference type="Proteomes" id="UP000602905"/>
    </source>
</evidence>
<feature type="region of interest" description="Disordered" evidence="1">
    <location>
        <begin position="1"/>
        <end position="78"/>
    </location>
</feature>
<dbReference type="AlphaFoldDB" id="A0A8H7HNR8"/>
<evidence type="ECO:0000256" key="1">
    <source>
        <dbReference type="SAM" id="MobiDB-lite"/>
    </source>
</evidence>
<comment type="caution">
    <text evidence="2">The sequence shown here is derived from an EMBL/GenBank/DDBJ whole genome shotgun (WGS) entry which is preliminary data.</text>
</comment>
<name>A0A8H7HNR8_9AGAM</name>
<dbReference type="EMBL" id="JACYCD010000396">
    <property type="protein sequence ID" value="KAF8695032.1"/>
    <property type="molecule type" value="Genomic_DNA"/>
</dbReference>
<feature type="non-terminal residue" evidence="2">
    <location>
        <position position="177"/>
    </location>
</feature>
<accession>A0A8H7HNR8</accession>
<feature type="compositionally biased region" description="Pro residues" evidence="1">
    <location>
        <begin position="115"/>
        <end position="125"/>
    </location>
</feature>
<gene>
    <name evidence="2" type="ORF">RHS03_08104</name>
</gene>
<feature type="compositionally biased region" description="Acidic residues" evidence="1">
    <location>
        <begin position="61"/>
        <end position="70"/>
    </location>
</feature>
<feature type="compositionally biased region" description="Acidic residues" evidence="1">
    <location>
        <begin position="127"/>
        <end position="136"/>
    </location>
</feature>
<feature type="region of interest" description="Disordered" evidence="1">
    <location>
        <begin position="111"/>
        <end position="140"/>
    </location>
</feature>
<dbReference type="Proteomes" id="UP000602905">
    <property type="component" value="Unassembled WGS sequence"/>
</dbReference>
<organism evidence="2 3">
    <name type="scientific">Rhizoctonia solani</name>
    <dbReference type="NCBI Taxonomy" id="456999"/>
    <lineage>
        <taxon>Eukaryota</taxon>
        <taxon>Fungi</taxon>
        <taxon>Dikarya</taxon>
        <taxon>Basidiomycota</taxon>
        <taxon>Agaricomycotina</taxon>
        <taxon>Agaricomycetes</taxon>
        <taxon>Cantharellales</taxon>
        <taxon>Ceratobasidiaceae</taxon>
        <taxon>Rhizoctonia</taxon>
    </lineage>
</organism>
<protein>
    <submittedName>
        <fullName evidence="2">Uncharacterized protein</fullName>
    </submittedName>
</protein>
<evidence type="ECO:0000313" key="2">
    <source>
        <dbReference type="EMBL" id="KAF8695032.1"/>
    </source>
</evidence>
<sequence>MKKYMNNSLDDDSDSNSKDLDQNMDAENETQEGTLEANNLAKLGEMEAAETAQDSQTSNAQEDDYLDEEDMRAGGEAHGEEIHKINEIIGDHTYKSDTNYSNQSNYSCSSWYHVPTPPPSPPSIPLPDEDNSDSSDDNQGFCAINADDYFAKTLADKEVDSIIMLAIWQFGTVTQGG</sequence>